<dbReference type="PROSITE" id="PS50006">
    <property type="entry name" value="FHA_DOMAIN"/>
    <property type="match status" value="1"/>
</dbReference>
<reference evidence="3" key="1">
    <citation type="submission" date="2021-01" db="EMBL/GenBank/DDBJ databases">
        <authorList>
            <person name="Corre E."/>
            <person name="Pelletier E."/>
            <person name="Niang G."/>
            <person name="Scheremetjew M."/>
            <person name="Finn R."/>
            <person name="Kale V."/>
            <person name="Holt S."/>
            <person name="Cochrane G."/>
            <person name="Meng A."/>
            <person name="Brown T."/>
            <person name="Cohen L."/>
        </authorList>
    </citation>
    <scope>NUCLEOTIDE SEQUENCE</scope>
    <source>
        <strain evidence="3">NIES-2562</strain>
    </source>
</reference>
<protein>
    <recommendedName>
        <fullName evidence="2">FHA domain-containing protein</fullName>
    </recommendedName>
</protein>
<name>A0A7S3FYW3_9EUKA</name>
<dbReference type="EMBL" id="HBIB01001308">
    <property type="protein sequence ID" value="CAE0238752.1"/>
    <property type="molecule type" value="Transcribed_RNA"/>
</dbReference>
<dbReference type="PANTHER" id="PTHR23308">
    <property type="entry name" value="NUCLEAR INHIBITOR OF PROTEIN PHOSPHATASE-1"/>
    <property type="match status" value="1"/>
</dbReference>
<evidence type="ECO:0000313" key="3">
    <source>
        <dbReference type="EMBL" id="CAE0238752.1"/>
    </source>
</evidence>
<dbReference type="InterPro" id="IPR008984">
    <property type="entry name" value="SMAD_FHA_dom_sf"/>
</dbReference>
<gene>
    <name evidence="3" type="ORF">PBIL07802_LOCUS895</name>
</gene>
<dbReference type="AlphaFoldDB" id="A0A7S3FYW3"/>
<evidence type="ECO:0000256" key="1">
    <source>
        <dbReference type="SAM" id="MobiDB-lite"/>
    </source>
</evidence>
<feature type="domain" description="FHA" evidence="2">
    <location>
        <begin position="137"/>
        <end position="200"/>
    </location>
</feature>
<proteinExistence type="predicted"/>
<dbReference type="InterPro" id="IPR000253">
    <property type="entry name" value="FHA_dom"/>
</dbReference>
<dbReference type="InterPro" id="IPR050923">
    <property type="entry name" value="Cell_Proc_Reg/RNA_Proc"/>
</dbReference>
<dbReference type="Gene3D" id="2.60.200.20">
    <property type="match status" value="1"/>
</dbReference>
<dbReference type="Pfam" id="PF00498">
    <property type="entry name" value="FHA"/>
    <property type="match status" value="1"/>
</dbReference>
<organism evidence="3">
    <name type="scientific">Palpitomonas bilix</name>
    <dbReference type="NCBI Taxonomy" id="652834"/>
    <lineage>
        <taxon>Eukaryota</taxon>
        <taxon>Eukaryota incertae sedis</taxon>
    </lineage>
</organism>
<feature type="compositionally biased region" description="Basic residues" evidence="1">
    <location>
        <begin position="63"/>
        <end position="73"/>
    </location>
</feature>
<dbReference type="SMART" id="SM00240">
    <property type="entry name" value="FHA"/>
    <property type="match status" value="1"/>
</dbReference>
<accession>A0A7S3FYW3</accession>
<sequence>MGLHRPCVTGLSTTIARAGEEQGQMQIEGEEEVGEVEAAIVEGARRKISVTSSGGREKLVRLKGRRRKKKKRMKENNAKPDFKLSGSLNKAENTVKGTEMKYAEPPEARKPTKKFLFFVFKGEESLDPIQLHRQSHYLIGRDRNVVDVPIDHLSCSKQHAVLQYRQVVKKGDLGEYVTEVKPYLIDLESSNGTFINKEKLEPARYYELKEKDLVKFGLSSRDYIMMSREMVE</sequence>
<feature type="region of interest" description="Disordered" evidence="1">
    <location>
        <begin position="63"/>
        <end position="85"/>
    </location>
</feature>
<dbReference type="SUPFAM" id="SSF49879">
    <property type="entry name" value="SMAD/FHA domain"/>
    <property type="match status" value="1"/>
</dbReference>
<evidence type="ECO:0000259" key="2">
    <source>
        <dbReference type="PROSITE" id="PS50006"/>
    </source>
</evidence>